<dbReference type="Proteomes" id="UP001235344">
    <property type="component" value="Chromosome"/>
</dbReference>
<evidence type="ECO:0000313" key="3">
    <source>
        <dbReference type="Proteomes" id="UP001235344"/>
    </source>
</evidence>
<name>A0ABY9H3C0_9GAMM</name>
<dbReference type="Pfam" id="PF13481">
    <property type="entry name" value="AAA_25"/>
    <property type="match status" value="1"/>
</dbReference>
<keyword evidence="2" id="KW-0547">Nucleotide-binding</keyword>
<proteinExistence type="predicted"/>
<keyword evidence="2" id="KW-0378">Hydrolase</keyword>
<keyword evidence="2" id="KW-0347">Helicase</keyword>
<sequence length="818" mass="86778">MNAVTLLHAQAPRPLAKTWKADGKIDRYPNLKTFSCSSRPVGSIRELSTLLAELEGTPSAAIIRGELREGIDPGSVQRNNATFEDVPRSWLALDVDDFEPAGADPVAEPASGVAEFLAAHLPEFEGAAYHWQLTGSAGHPSATGKLKARIWFWLEEPRTSQHLKAWAKARWQEDGVPPFDIALFGATQLHYTAAPMFEAGVVDPVPVRSGFVEGAAAVSVPLVGEAVAAPAVERQPVGEVSDAYTRRALAGIYQDIEEAPLGTRNGVLYQKARRAFSLVHAGKADGVEVRADLDAVASACGLDAEEIAGTLDSAWSASKAEPDEVAPLAGDAFEGERPPVVGPSLTLPQESPQEAVQARSGGEGGLSLGFTMVGDLVGQLKPIAWQVKGYLEADSLGLIYGPPKSGKSFLAIDWACCIATGTPWNGHRVQQGAVFYLAGEGHNGLARRFTAWEKAKGVPLAAAPLAISHKAAPLTDRDAAAEVLHAINRMAEKHGAPALIVVDTLARNFGADENSTEDMGRFVQHLDEIRANWKCTVLVVHHTGKDESRGARGNSSLTGAIDAGYLIKRDATGSVTFEPTEMKDAELPPPISFALESVKVPLIDEEGNDVFGAYLVPGGAPASPTRGRRRGKNQATALAELAMLAQEHEAEMLRAGRGPAPVWVELEEWRQACREAGVDRRRWSDVLSALEEAGDVHVDGHHVQLAGAATGASPQRQPVGGKGASDGGREITTPFYVSQGAGCPVLSAPLGGADRTGHRQEHPTGQTGAKPDAKPDTNRTPRVKPSVSCLEMFSAEEPPPGWRRRGAGRQPAGDHPLL</sequence>
<reference evidence="2 3" key="1">
    <citation type="submission" date="2023-08" db="EMBL/GenBank/DDBJ databases">
        <title>Transcriptome Analysis of Halomonas alkalicola CICC 11012s to Identify the Genes Involved in Alkaline Tolerances.</title>
        <authorList>
            <person name="Zhai L."/>
        </authorList>
    </citation>
    <scope>NUCLEOTIDE SEQUENCE [LARGE SCALE GENOMIC DNA]</scope>
    <source>
        <strain evidence="2 3">CICC 11012s</strain>
    </source>
</reference>
<feature type="region of interest" description="Disordered" evidence="1">
    <location>
        <begin position="707"/>
        <end position="735"/>
    </location>
</feature>
<keyword evidence="2" id="KW-0067">ATP-binding</keyword>
<feature type="compositionally biased region" description="Low complexity" evidence="1">
    <location>
        <begin position="808"/>
        <end position="818"/>
    </location>
</feature>
<keyword evidence="3" id="KW-1185">Reference proteome</keyword>
<accession>A0ABY9H3C0</accession>
<dbReference type="Gene3D" id="3.40.50.300">
    <property type="entry name" value="P-loop containing nucleotide triphosphate hydrolases"/>
    <property type="match status" value="1"/>
</dbReference>
<dbReference type="EMBL" id="CP131913">
    <property type="protein sequence ID" value="WLI72965.1"/>
    <property type="molecule type" value="Genomic_DNA"/>
</dbReference>
<evidence type="ECO:0000256" key="1">
    <source>
        <dbReference type="SAM" id="MobiDB-lite"/>
    </source>
</evidence>
<feature type="region of interest" description="Disordered" evidence="1">
    <location>
        <begin position="747"/>
        <end position="818"/>
    </location>
</feature>
<evidence type="ECO:0000313" key="2">
    <source>
        <dbReference type="EMBL" id="WLI72965.1"/>
    </source>
</evidence>
<dbReference type="InterPro" id="IPR027417">
    <property type="entry name" value="P-loop_NTPase"/>
</dbReference>
<dbReference type="GO" id="GO:0004386">
    <property type="term" value="F:helicase activity"/>
    <property type="evidence" value="ECO:0007669"/>
    <property type="project" value="UniProtKB-KW"/>
</dbReference>
<dbReference type="CDD" id="cd01125">
    <property type="entry name" value="RepA_RSF1010_like"/>
    <property type="match status" value="1"/>
</dbReference>
<dbReference type="RefSeq" id="WP_305500181.1">
    <property type="nucleotide sequence ID" value="NZ_CP131913.1"/>
</dbReference>
<gene>
    <name evidence="2" type="ORF">B6N23_14590</name>
</gene>
<dbReference type="InterPro" id="IPR038724">
    <property type="entry name" value="RepA"/>
</dbReference>
<protein>
    <submittedName>
        <fullName evidence="2">Helicase RepA family protein</fullName>
    </submittedName>
</protein>
<organism evidence="2 3">
    <name type="scientific">Halomonas alkalicola</name>
    <dbReference type="NCBI Taxonomy" id="1930622"/>
    <lineage>
        <taxon>Bacteria</taxon>
        <taxon>Pseudomonadati</taxon>
        <taxon>Pseudomonadota</taxon>
        <taxon>Gammaproteobacteria</taxon>
        <taxon>Oceanospirillales</taxon>
        <taxon>Halomonadaceae</taxon>
        <taxon>Halomonas</taxon>
    </lineage>
</organism>
<dbReference type="SUPFAM" id="SSF52540">
    <property type="entry name" value="P-loop containing nucleoside triphosphate hydrolases"/>
    <property type="match status" value="1"/>
</dbReference>